<evidence type="ECO:0000256" key="5">
    <source>
        <dbReference type="PROSITE-ProRule" id="PRU00339"/>
    </source>
</evidence>
<dbReference type="InterPro" id="IPR017560">
    <property type="entry name" value="Cyt_c_biogenesis_CcmI"/>
</dbReference>
<comment type="subcellular location">
    <subcellularLocation>
        <location evidence="1">Cell envelope</location>
    </subcellularLocation>
</comment>
<dbReference type="AlphaFoldDB" id="A0A4R1NHF6"/>
<dbReference type="Proteomes" id="UP000294555">
    <property type="component" value="Unassembled WGS sequence"/>
</dbReference>
<dbReference type="SUPFAM" id="SSF48452">
    <property type="entry name" value="TPR-like"/>
    <property type="match status" value="1"/>
</dbReference>
<dbReference type="GO" id="GO:0030313">
    <property type="term" value="C:cell envelope"/>
    <property type="evidence" value="ECO:0007669"/>
    <property type="project" value="UniProtKB-SubCell"/>
</dbReference>
<keyword evidence="10" id="KW-1185">Reference proteome</keyword>
<name>A0A4R1NHF6_9GAMM</name>
<comment type="caution">
    <text evidence="9">The sequence shown here is derived from an EMBL/GenBank/DDBJ whole genome shotgun (WGS) entry which is preliminary data.</text>
</comment>
<evidence type="ECO:0000256" key="4">
    <source>
        <dbReference type="ARBA" id="ARBA00022803"/>
    </source>
</evidence>
<dbReference type="NCBIfam" id="TIGR03142">
    <property type="entry name" value="cytochro_ccmI"/>
    <property type="match status" value="1"/>
</dbReference>
<dbReference type="GO" id="GO:0017004">
    <property type="term" value="P:cytochrome complex assembly"/>
    <property type="evidence" value="ECO:0007669"/>
    <property type="project" value="UniProtKB-KW"/>
</dbReference>
<keyword evidence="2" id="KW-0677">Repeat</keyword>
<evidence type="ECO:0000256" key="6">
    <source>
        <dbReference type="SAM" id="Phobius"/>
    </source>
</evidence>
<dbReference type="InterPro" id="IPR056412">
    <property type="entry name" value="Ig_CycH"/>
</dbReference>
<dbReference type="InterPro" id="IPR019734">
    <property type="entry name" value="TPR_rpt"/>
</dbReference>
<dbReference type="EMBL" id="SJOI01000001">
    <property type="protein sequence ID" value="TCL07165.1"/>
    <property type="molecule type" value="Genomic_DNA"/>
</dbReference>
<evidence type="ECO:0000259" key="8">
    <source>
        <dbReference type="Pfam" id="PF23914"/>
    </source>
</evidence>
<evidence type="ECO:0000259" key="7">
    <source>
        <dbReference type="Pfam" id="PF23892"/>
    </source>
</evidence>
<dbReference type="InterPro" id="IPR056413">
    <property type="entry name" value="TPR_CcmH_CycH"/>
</dbReference>
<proteinExistence type="predicted"/>
<keyword evidence="6" id="KW-1133">Transmembrane helix</keyword>
<dbReference type="Pfam" id="PF23914">
    <property type="entry name" value="TPR_CcmH_CycH"/>
    <property type="match status" value="1"/>
</dbReference>
<evidence type="ECO:0000256" key="1">
    <source>
        <dbReference type="ARBA" id="ARBA00004196"/>
    </source>
</evidence>
<dbReference type="InterPro" id="IPR011990">
    <property type="entry name" value="TPR-like_helical_dom_sf"/>
</dbReference>
<accession>A0A4R1NHF6</accession>
<protein>
    <submittedName>
        <fullName evidence="9">Cytochrome c-type biogenesis protein CcmI</fullName>
    </submittedName>
</protein>
<evidence type="ECO:0000313" key="9">
    <source>
        <dbReference type="EMBL" id="TCL07165.1"/>
    </source>
</evidence>
<reference evidence="9 10" key="1">
    <citation type="submission" date="2019-02" db="EMBL/GenBank/DDBJ databases">
        <title>Investigation of anaerobic lignin degradation for improved lignocellulosic biofuels.</title>
        <authorList>
            <person name="Deangelis K."/>
        </authorList>
    </citation>
    <scope>NUCLEOTIDE SEQUENCE [LARGE SCALE GENOMIC DNA]</scope>
    <source>
        <strain evidence="9 10">159R</strain>
    </source>
</reference>
<feature type="repeat" description="TPR" evidence="5">
    <location>
        <begin position="165"/>
        <end position="198"/>
    </location>
</feature>
<sequence>MIALGVAMLVLLAAAGGAFVWPALRHGSRPGALTRDGQNTLFYRRRLDELAHEEAEGVIDDRSGHIEDLQQNLLADIPPVPQAPGRTSSAWALLPGVVALVVVTLGLYAGTGGLGQLWRWRQTVAELPALRARIMDPRARQLTPGELSDFAVGLRASLQRRPDNVQDWLILGRIGVVLKDASMATHAFERAWRLAPDDEGIQLDYADVLTRSADAGDNLDGNRLLRQMEQRHPDDIPTLDLLAVSEYQQNNFPQAIILWQRLLTLLPAGDVHVAAIKHSIALAREQTGQETAKLDVTVTPAPAIADRLPRRGVVIISVTDGKSPQPVAIKTLPLSRFPLSLSLDDGNAMMPERLLSAQVQLKVRVRLSLDGTGEAKPGEWFGESAVQDFNGAGRIAVQIDQQVP</sequence>
<dbReference type="PROSITE" id="PS50005">
    <property type="entry name" value="TPR"/>
    <property type="match status" value="1"/>
</dbReference>
<dbReference type="InterPro" id="IPR051263">
    <property type="entry name" value="C-type_cytochrome_biogenesis"/>
</dbReference>
<evidence type="ECO:0000256" key="2">
    <source>
        <dbReference type="ARBA" id="ARBA00022737"/>
    </source>
</evidence>
<keyword evidence="6" id="KW-0812">Transmembrane</keyword>
<organism evidence="9 10">
    <name type="scientific">Sodalis ligni</name>
    <dbReference type="NCBI Taxonomy" id="2697027"/>
    <lineage>
        <taxon>Bacteria</taxon>
        <taxon>Pseudomonadati</taxon>
        <taxon>Pseudomonadota</taxon>
        <taxon>Gammaproteobacteria</taxon>
        <taxon>Enterobacterales</taxon>
        <taxon>Bruguierivoracaceae</taxon>
        <taxon>Sodalis</taxon>
    </lineage>
</organism>
<dbReference type="GO" id="GO:0005886">
    <property type="term" value="C:plasma membrane"/>
    <property type="evidence" value="ECO:0007669"/>
    <property type="project" value="TreeGrafter"/>
</dbReference>
<keyword evidence="4 5" id="KW-0802">TPR repeat</keyword>
<dbReference type="Pfam" id="PF23892">
    <property type="entry name" value="Ig_CycH"/>
    <property type="match status" value="1"/>
</dbReference>
<feature type="domain" description="Cytochrome c-type biogenesis protein H TPR" evidence="8">
    <location>
        <begin position="116"/>
        <end position="270"/>
    </location>
</feature>
<keyword evidence="6" id="KW-0472">Membrane</keyword>
<feature type="transmembrane region" description="Helical" evidence="6">
    <location>
        <begin position="90"/>
        <end position="111"/>
    </location>
</feature>
<feature type="domain" description="Cytochrome c-type biogenesis protein H Ig-like" evidence="7">
    <location>
        <begin position="294"/>
        <end position="400"/>
    </location>
</feature>
<dbReference type="Gene3D" id="1.25.40.10">
    <property type="entry name" value="Tetratricopeptide repeat domain"/>
    <property type="match status" value="1"/>
</dbReference>
<dbReference type="PANTHER" id="PTHR47870">
    <property type="entry name" value="CYTOCHROME C-TYPE BIOGENESIS PROTEIN CCMH"/>
    <property type="match status" value="1"/>
</dbReference>
<evidence type="ECO:0000313" key="10">
    <source>
        <dbReference type="Proteomes" id="UP000294555"/>
    </source>
</evidence>
<keyword evidence="3" id="KW-0201">Cytochrome c-type biogenesis</keyword>
<gene>
    <name evidence="9" type="ORF">EZJ58_5479</name>
</gene>
<dbReference type="PANTHER" id="PTHR47870:SF2">
    <property type="entry name" value="FORMATE-DEPENDENT NITRITE REDUCTASE COMPLEX SUBUNIT NRFF"/>
    <property type="match status" value="1"/>
</dbReference>
<evidence type="ECO:0000256" key="3">
    <source>
        <dbReference type="ARBA" id="ARBA00022748"/>
    </source>
</evidence>